<evidence type="ECO:0000256" key="10">
    <source>
        <dbReference type="ARBA" id="ARBA00023163"/>
    </source>
</evidence>
<comment type="caution">
    <text evidence="14">The sequence shown here is derived from an EMBL/GenBank/DDBJ whole genome shotgun (WGS) entry which is preliminary data.</text>
</comment>
<feature type="compositionally biased region" description="Basic residues" evidence="12">
    <location>
        <begin position="78"/>
        <end position="90"/>
    </location>
</feature>
<accession>A0ABS4W269</accession>
<evidence type="ECO:0000256" key="5">
    <source>
        <dbReference type="ARBA" id="ARBA00023004"/>
    </source>
</evidence>
<dbReference type="HAMAP" id="MF_01479">
    <property type="entry name" value="WhiB"/>
    <property type="match status" value="1"/>
</dbReference>
<evidence type="ECO:0000256" key="7">
    <source>
        <dbReference type="ARBA" id="ARBA00023015"/>
    </source>
</evidence>
<keyword evidence="11" id="KW-0963">Cytoplasm</keyword>
<dbReference type="Pfam" id="PF02467">
    <property type="entry name" value="Whib"/>
    <property type="match status" value="1"/>
</dbReference>
<proteinExistence type="inferred from homology"/>
<evidence type="ECO:0000313" key="15">
    <source>
        <dbReference type="Proteomes" id="UP001519295"/>
    </source>
</evidence>
<keyword evidence="6" id="KW-0411">Iron-sulfur</keyword>
<dbReference type="InterPro" id="IPR003482">
    <property type="entry name" value="Whib"/>
</dbReference>
<keyword evidence="9 11" id="KW-1015">Disulfide bond</keyword>
<comment type="subcellular location">
    <subcellularLocation>
        <location evidence="1 11">Cytoplasm</location>
    </subcellularLocation>
</comment>
<reference evidence="14 15" key="1">
    <citation type="submission" date="2021-03" db="EMBL/GenBank/DDBJ databases">
        <title>Sequencing the genomes of 1000 actinobacteria strains.</title>
        <authorList>
            <person name="Klenk H.-P."/>
        </authorList>
    </citation>
    <scope>NUCLEOTIDE SEQUENCE [LARGE SCALE GENOMIC DNA]</scope>
    <source>
        <strain evidence="14 15">DSM 45256</strain>
    </source>
</reference>
<name>A0ABS4W269_9PSEU</name>
<dbReference type="EMBL" id="JAGINU010000001">
    <property type="protein sequence ID" value="MBP2370289.1"/>
    <property type="molecule type" value="Genomic_DNA"/>
</dbReference>
<dbReference type="PANTHER" id="PTHR38839">
    <property type="entry name" value="TRANSCRIPTIONAL REGULATOR WHID-RELATED"/>
    <property type="match status" value="1"/>
</dbReference>
<dbReference type="PANTHER" id="PTHR38839:SF4">
    <property type="entry name" value="TRANSCRIPTIONAL REGULATOR WHIB"/>
    <property type="match status" value="1"/>
</dbReference>
<evidence type="ECO:0000256" key="2">
    <source>
        <dbReference type="ARBA" id="ARBA00006597"/>
    </source>
</evidence>
<dbReference type="InterPro" id="IPR034768">
    <property type="entry name" value="4FE4S_WBL"/>
</dbReference>
<gene>
    <name evidence="11" type="primary">whiB</name>
    <name evidence="14" type="ORF">JOF36_005985</name>
</gene>
<keyword evidence="5" id="KW-0408">Iron</keyword>
<sequence>MNLELPEQPAWMALGLCSQTDPELFFPDRGGPNHDAKRVCSGCPVQTACREHALAHETRGAGGWGIWGGMTYEERQRELRRRGRGGRPGRQRKDTAA</sequence>
<comment type="function">
    <text evidence="11">Acts as a transcriptional regulator. Probably redox-responsive. The apo- but not holo-form probably binds DNA.</text>
</comment>
<evidence type="ECO:0000259" key="13">
    <source>
        <dbReference type="PROSITE" id="PS51674"/>
    </source>
</evidence>
<evidence type="ECO:0000256" key="9">
    <source>
        <dbReference type="ARBA" id="ARBA00023157"/>
    </source>
</evidence>
<comment type="similarity">
    <text evidence="2 11">Belongs to the WhiB family.</text>
</comment>
<dbReference type="RefSeq" id="WP_210033404.1">
    <property type="nucleotide sequence ID" value="NZ_JAGINU010000001.1"/>
</dbReference>
<evidence type="ECO:0000256" key="8">
    <source>
        <dbReference type="ARBA" id="ARBA00023125"/>
    </source>
</evidence>
<feature type="domain" description="4Fe-4S Wbl-type" evidence="13">
    <location>
        <begin position="16"/>
        <end position="77"/>
    </location>
</feature>
<evidence type="ECO:0000256" key="11">
    <source>
        <dbReference type="HAMAP-Rule" id="MF_01479"/>
    </source>
</evidence>
<dbReference type="PROSITE" id="PS51674">
    <property type="entry name" value="4FE4S_WBL"/>
    <property type="match status" value="1"/>
</dbReference>
<keyword evidence="8 11" id="KW-0238">DNA-binding</keyword>
<organism evidence="14 15">
    <name type="scientific">Pseudonocardia parietis</name>
    <dbReference type="NCBI Taxonomy" id="570936"/>
    <lineage>
        <taxon>Bacteria</taxon>
        <taxon>Bacillati</taxon>
        <taxon>Actinomycetota</taxon>
        <taxon>Actinomycetes</taxon>
        <taxon>Pseudonocardiales</taxon>
        <taxon>Pseudonocardiaceae</taxon>
        <taxon>Pseudonocardia</taxon>
    </lineage>
</organism>
<comment type="caution">
    <text evidence="11">Lacks conserved residue(s) required for the propagation of feature annotation.</text>
</comment>
<comment type="PTM">
    <text evidence="11">Upon Fe-S cluster removal intramolecular disulfide bonds are formed.</text>
</comment>
<feature type="region of interest" description="Disordered" evidence="12">
    <location>
        <begin position="77"/>
        <end position="97"/>
    </location>
</feature>
<evidence type="ECO:0000256" key="3">
    <source>
        <dbReference type="ARBA" id="ARBA00022485"/>
    </source>
</evidence>
<keyword evidence="7 11" id="KW-0805">Transcription regulation</keyword>
<keyword evidence="3" id="KW-0004">4Fe-4S</keyword>
<dbReference type="Proteomes" id="UP001519295">
    <property type="component" value="Unassembled WGS sequence"/>
</dbReference>
<comment type="PTM">
    <text evidence="11">The Fe-S cluster can be nitrosylated by nitric oxide (NO).</text>
</comment>
<keyword evidence="15" id="KW-1185">Reference proteome</keyword>
<evidence type="ECO:0000256" key="1">
    <source>
        <dbReference type="ARBA" id="ARBA00004496"/>
    </source>
</evidence>
<evidence type="ECO:0000256" key="6">
    <source>
        <dbReference type="ARBA" id="ARBA00023014"/>
    </source>
</evidence>
<evidence type="ECO:0000256" key="12">
    <source>
        <dbReference type="SAM" id="MobiDB-lite"/>
    </source>
</evidence>
<protein>
    <recommendedName>
        <fullName evidence="11">Transcriptional regulator WhiB</fullName>
    </recommendedName>
</protein>
<keyword evidence="4" id="KW-0479">Metal-binding</keyword>
<keyword evidence="10 11" id="KW-0804">Transcription</keyword>
<comment type="cofactor">
    <cofactor evidence="11">
        <name>[4Fe-4S] cluster</name>
        <dbReference type="ChEBI" id="CHEBI:49883"/>
    </cofactor>
    <text evidence="11">Binds 1 [4Fe-4S] cluster per subunit. Following nitrosylation of the [4Fe-4S] cluster binds 1 [4Fe-8(NO)] cluster per subunit.</text>
</comment>
<evidence type="ECO:0000313" key="14">
    <source>
        <dbReference type="EMBL" id="MBP2370289.1"/>
    </source>
</evidence>
<evidence type="ECO:0000256" key="4">
    <source>
        <dbReference type="ARBA" id="ARBA00022723"/>
    </source>
</evidence>